<gene>
    <name evidence="4" type="primary">glgD</name>
    <name evidence="4" type="ORF">OZ415_05455</name>
</gene>
<dbReference type="InterPro" id="IPR029044">
    <property type="entry name" value="Nucleotide-diphossugar_trans"/>
</dbReference>
<comment type="similarity">
    <text evidence="1">Belongs to the bacterial/plant glucose-1-phosphate adenylyltransferase family.</text>
</comment>
<dbReference type="InterPro" id="IPR011831">
    <property type="entry name" value="ADP-Glc_PPase"/>
</dbReference>
<dbReference type="OrthoDB" id="9801810at2"/>
<accession>A0A0U4X8A9</accession>
<dbReference type="Gene3D" id="2.160.10.10">
    <property type="entry name" value="Hexapeptide repeat proteins"/>
    <property type="match status" value="1"/>
</dbReference>
<dbReference type="SUPFAM" id="SSF51161">
    <property type="entry name" value="Trimeric LpxA-like enzymes"/>
    <property type="match status" value="1"/>
</dbReference>
<dbReference type="PANTHER" id="PTHR43523">
    <property type="entry name" value="GLUCOSE-1-PHOSPHATE ADENYLYLTRANSFERASE-RELATED"/>
    <property type="match status" value="1"/>
</dbReference>
<keyword evidence="4" id="KW-0808">Transferase</keyword>
<proteinExistence type="inferred from homology"/>
<dbReference type="Pfam" id="PF24894">
    <property type="entry name" value="Hexapep_GlmU"/>
    <property type="match status" value="1"/>
</dbReference>
<dbReference type="InterPro" id="IPR056818">
    <property type="entry name" value="GlmU/GlgC-like_hexapep"/>
</dbReference>
<dbReference type="InterPro" id="IPR011832">
    <property type="entry name" value="GlgDAde_trans"/>
</dbReference>
<dbReference type="Gene3D" id="3.90.550.10">
    <property type="entry name" value="Spore Coat Polysaccharide Biosynthesis Protein SpsA, Chain A"/>
    <property type="match status" value="1"/>
</dbReference>
<dbReference type="GO" id="GO:0005978">
    <property type="term" value="P:glycogen biosynthetic process"/>
    <property type="evidence" value="ECO:0007669"/>
    <property type="project" value="UniProtKB-KW"/>
</dbReference>
<dbReference type="EC" id="2.7.7.27" evidence="4"/>
<dbReference type="EMBL" id="CP114063">
    <property type="protein sequence ID" value="WAT23716.1"/>
    <property type="molecule type" value="Genomic_DNA"/>
</dbReference>
<organism evidence="4 5">
    <name type="scientific">Aerococcus urinaeequi</name>
    <dbReference type="NCBI Taxonomy" id="51665"/>
    <lineage>
        <taxon>Bacteria</taxon>
        <taxon>Bacillati</taxon>
        <taxon>Bacillota</taxon>
        <taxon>Bacilli</taxon>
        <taxon>Lactobacillales</taxon>
        <taxon>Aerococcaceae</taxon>
        <taxon>Aerococcus</taxon>
    </lineage>
</organism>
<dbReference type="InterPro" id="IPR011004">
    <property type="entry name" value="Trimer_LpxA-like_sf"/>
</dbReference>
<evidence type="ECO:0000256" key="2">
    <source>
        <dbReference type="ARBA" id="ARBA00023056"/>
    </source>
</evidence>
<dbReference type="CDD" id="cd04651">
    <property type="entry name" value="LbH_G1P_AT_C"/>
    <property type="match status" value="1"/>
</dbReference>
<name>A0A0U4X8A9_9LACT</name>
<feature type="domain" description="Glucose-1-phosphate adenylyltransferase/Bifunctional protein GlmU-like C-terminal hexapeptide" evidence="3">
    <location>
        <begin position="293"/>
        <end position="363"/>
    </location>
</feature>
<dbReference type="NCBIfam" id="TIGR02092">
    <property type="entry name" value="glgD"/>
    <property type="match status" value="1"/>
</dbReference>
<dbReference type="KEGG" id="aui:APT62_04500"/>
<dbReference type="SUPFAM" id="SSF53448">
    <property type="entry name" value="Nucleotide-diphospho-sugar transferases"/>
    <property type="match status" value="1"/>
</dbReference>
<sequence length="399" mass="45091">MVKNRVTAILNLNESTTDLMPLTDNRPIANLPFACRYRILDFYLSSLSHAGVRSAALFMAETGRSVYDHIRSGKAWNFDNYTGGIFTFSQMNHKRALYEAASRKGPFYDDHHLFIERSNAEYVFVSGAKIVANVHLDEVIEKFDGCDADIVRVYAEVPRELIEYHPNEYIIHLDDDQNVESLSKEGITPISQATINYDMNMALVRTDKLLEMIDRAEENNYYKELDDVIIEYMDDYKTVGYLYEGYVGNVDSVKSYYDVSMQMLYGEYFTQLFQGDQPIITKAHNGSPTYYGSHADVINAQIGTGCQIYGEVEHSHIFRNVEVEPNAKVEDSIIFQGAKIGKGASVKYAILDKKVEVAPGAVIIGTPEEPVVIPKGTYVAASDETFQHPAYKFKKVKGF</sequence>
<evidence type="ECO:0000313" key="5">
    <source>
        <dbReference type="Proteomes" id="UP001164714"/>
    </source>
</evidence>
<reference evidence="4" key="1">
    <citation type="submission" date="2022-12" db="EMBL/GenBank/DDBJ databases">
        <title>Whole genome sequence analysis of a duck derived balloon bacteium Aerococcus urinaeequi henan2020.</title>
        <authorList>
            <person name="Zhang H."/>
            <person name="Qiao H.X."/>
            <person name="Bian C.Z."/>
            <person name="Shu J.C."/>
        </authorList>
    </citation>
    <scope>NUCLEOTIDE SEQUENCE</scope>
    <source>
        <strain evidence="4">2020-HN-1</strain>
    </source>
</reference>
<protein>
    <submittedName>
        <fullName evidence="4">Glucose-1-phosphate adenylyltransferase subunit GlgD</fullName>
        <ecNumber evidence="4">2.7.7.27</ecNumber>
    </submittedName>
</protein>
<keyword evidence="2" id="KW-0320">Glycogen biosynthesis</keyword>
<dbReference type="GO" id="GO:0008878">
    <property type="term" value="F:glucose-1-phosphate adenylyltransferase activity"/>
    <property type="evidence" value="ECO:0007669"/>
    <property type="project" value="UniProtKB-EC"/>
</dbReference>
<evidence type="ECO:0000259" key="3">
    <source>
        <dbReference type="Pfam" id="PF24894"/>
    </source>
</evidence>
<keyword evidence="4" id="KW-0548">Nucleotidyltransferase</keyword>
<dbReference type="PANTHER" id="PTHR43523:SF6">
    <property type="entry name" value="GLYCOGEN BIOSYNTHESIS PROTEIN GLGD"/>
    <property type="match status" value="1"/>
</dbReference>
<dbReference type="RefSeq" id="WP_059348839.1">
    <property type="nucleotide sequence ID" value="NZ_CP013988.1"/>
</dbReference>
<evidence type="ECO:0000313" key="4">
    <source>
        <dbReference type="EMBL" id="WAT23716.1"/>
    </source>
</evidence>
<dbReference type="AlphaFoldDB" id="A0A0U4X8A9"/>
<evidence type="ECO:0000256" key="1">
    <source>
        <dbReference type="ARBA" id="ARBA00010443"/>
    </source>
</evidence>
<dbReference type="Proteomes" id="UP001164714">
    <property type="component" value="Chromosome"/>
</dbReference>